<dbReference type="InterPro" id="IPR019734">
    <property type="entry name" value="TPR_rpt"/>
</dbReference>
<comment type="caution">
    <text evidence="1">The sequence shown here is derived from an EMBL/GenBank/DDBJ whole genome shotgun (WGS) entry which is preliminary data.</text>
</comment>
<dbReference type="Pfam" id="PF13174">
    <property type="entry name" value="TPR_6"/>
    <property type="match status" value="1"/>
</dbReference>
<reference evidence="1 2" key="1">
    <citation type="submission" date="2017-07" db="EMBL/GenBank/DDBJ databases">
        <title>Recovery of genomes from metagenomes via a dereplication, aggregation, and scoring strategy.</title>
        <authorList>
            <person name="Sieber C.M."/>
            <person name="Probst A.J."/>
            <person name="Sharrar A."/>
            <person name="Thomas B.C."/>
            <person name="Hess M."/>
            <person name="Tringe S.G."/>
            <person name="Banfield J.F."/>
        </authorList>
    </citation>
    <scope>NUCLEOTIDE SEQUENCE [LARGE SCALE GENOMIC DNA]</scope>
    <source>
        <strain evidence="1">JGI_Cruoil_03_44_89</strain>
    </source>
</reference>
<evidence type="ECO:0000313" key="1">
    <source>
        <dbReference type="EMBL" id="OYD14721.1"/>
    </source>
</evidence>
<organism evidence="1 2">
    <name type="scientific">candidate division WOR-3 bacterium JGI_Cruoil_03_44_89</name>
    <dbReference type="NCBI Taxonomy" id="1973748"/>
    <lineage>
        <taxon>Bacteria</taxon>
        <taxon>Bacteria division WOR-3</taxon>
    </lineage>
</organism>
<sequence>MLTGRKSNLADQMRIAERMINAKRHNEAIERLRNIISKYPDWLSPHLLLSDALYERGEKEKALDVLLEVAHLEPFNLVLKKRIIRLYLECGKREPARELIKEVALLFPGDELTKSTAGELQSPFVTETMAKLYERQGYVDDARKIHEKLGKSASRKGRKSDAEKF</sequence>
<dbReference type="InterPro" id="IPR011990">
    <property type="entry name" value="TPR-like_helical_dom_sf"/>
</dbReference>
<dbReference type="Gene3D" id="1.25.40.10">
    <property type="entry name" value="Tetratricopeptide repeat domain"/>
    <property type="match status" value="1"/>
</dbReference>
<dbReference type="SUPFAM" id="SSF48452">
    <property type="entry name" value="TPR-like"/>
    <property type="match status" value="1"/>
</dbReference>
<proteinExistence type="predicted"/>
<accession>A0A235BR72</accession>
<dbReference type="AlphaFoldDB" id="A0A235BR72"/>
<protein>
    <submittedName>
        <fullName evidence="1">Uncharacterized protein</fullName>
    </submittedName>
</protein>
<gene>
    <name evidence="1" type="ORF">CH333_07395</name>
</gene>
<name>A0A235BR72_UNCW3</name>
<dbReference type="Proteomes" id="UP000215215">
    <property type="component" value="Unassembled WGS sequence"/>
</dbReference>
<dbReference type="EMBL" id="NOZQ01000163">
    <property type="protein sequence ID" value="OYD14721.1"/>
    <property type="molecule type" value="Genomic_DNA"/>
</dbReference>
<evidence type="ECO:0000313" key="2">
    <source>
        <dbReference type="Proteomes" id="UP000215215"/>
    </source>
</evidence>